<evidence type="ECO:0000256" key="3">
    <source>
        <dbReference type="ARBA" id="ARBA00022659"/>
    </source>
</evidence>
<sequence length="458" mass="49660">MVVSCARRAAHPCCLQKRFSFLCCFKISLMAAVLLIPKPSDACDPPPRFEFMKPNATKSSYNPGDVVYFVCRPGYKPVVPPRPMSSVCQANNMWTPLQEACTAKQCQHPGEPVNGQLVAVNGSFAFGSQIHYSCNEGYRLVGQRILYCEISTADERKVTWSDDPPLCIRIMCPPPGKIPNGKYTGSEKDEFEYNEVVIYSCNPSNGPDEYSLVGESNLICTGNGVWSSNPPECKVVKCPFPNPENGRLLSGFRKKYYYKATVTFECNPGYYHEGENTAVCGSNSTWEPAKPTCLKVLIPSSTSPPILNHTVLIASSTSPPILNHTVLIPSSTSPPILNHTVLIPSSTSPPILNHTVLTPPSTKPPIPSVSEPESPHTTMPPSSTTTPPGPRPNPGDDTNDDGPKTLGGGIIAVIVVSVLAVVVVVGGFLCYRHKKKGEREPGAEYHAYQVKSTMPADH</sequence>
<comment type="subcellular location">
    <subcellularLocation>
        <location evidence="1">Membrane</location>
        <topology evidence="1">Single-pass membrane protein</topology>
    </subcellularLocation>
</comment>
<keyword evidence="6 13" id="KW-0472">Membrane</keyword>
<dbReference type="CDD" id="cd00033">
    <property type="entry name" value="CCP"/>
    <property type="match status" value="4"/>
</dbReference>
<keyword evidence="9" id="KW-0278">Fertilization</keyword>
<dbReference type="FunFam" id="2.10.70.10:FF:000014">
    <property type="entry name" value="Membrane cofactor protein"/>
    <property type="match status" value="1"/>
</dbReference>
<dbReference type="FunFam" id="2.10.70.10:FF:000055">
    <property type="entry name" value="Complement decay-accelerating factor, GPI-anchored"/>
    <property type="match status" value="1"/>
</dbReference>
<keyword evidence="13" id="KW-0812">Transmembrane</keyword>
<feature type="domain" description="Sushi" evidence="15">
    <location>
        <begin position="236"/>
        <end position="295"/>
    </location>
</feature>
<evidence type="ECO:0000256" key="10">
    <source>
        <dbReference type="ARBA" id="ARBA00047055"/>
    </source>
</evidence>
<reference evidence="17" key="1">
    <citation type="submission" date="2025-08" db="UniProtKB">
        <authorList>
            <consortium name="RefSeq"/>
        </authorList>
    </citation>
    <scope>IDENTIFICATION</scope>
    <source>
        <tissue evidence="17">Brain</tissue>
    </source>
</reference>
<dbReference type="InterPro" id="IPR000436">
    <property type="entry name" value="Sushi_SCR_CCP_dom"/>
</dbReference>
<keyword evidence="13" id="KW-1133">Transmembrane helix</keyword>
<dbReference type="InterPro" id="IPR050350">
    <property type="entry name" value="Compl-Cell_Adhes-Reg"/>
</dbReference>
<feature type="signal peptide" evidence="14">
    <location>
        <begin position="1"/>
        <end position="42"/>
    </location>
</feature>
<gene>
    <name evidence="17" type="primary">CD46</name>
</gene>
<evidence type="ECO:0000256" key="7">
    <source>
        <dbReference type="ARBA" id="ARBA00023157"/>
    </source>
</evidence>
<dbReference type="Pfam" id="PF00084">
    <property type="entry name" value="Sushi"/>
    <property type="match status" value="4"/>
</dbReference>
<accession>A0A8U0SHP4</accession>
<dbReference type="PANTHER" id="PTHR19325:SF521">
    <property type="entry name" value="MEMBRANE COFACTOR PROTEIN"/>
    <property type="match status" value="1"/>
</dbReference>
<dbReference type="AlphaFoldDB" id="A0A8U0SHP4"/>
<feature type="transmembrane region" description="Helical" evidence="13">
    <location>
        <begin position="406"/>
        <end position="431"/>
    </location>
</feature>
<dbReference type="GO" id="GO:0016020">
    <property type="term" value="C:membrane"/>
    <property type="evidence" value="ECO:0007669"/>
    <property type="project" value="UniProtKB-SubCell"/>
</dbReference>
<dbReference type="OrthoDB" id="6127264at2759"/>
<evidence type="ECO:0000256" key="6">
    <source>
        <dbReference type="ARBA" id="ARBA00023136"/>
    </source>
</evidence>
<dbReference type="GO" id="GO:0007338">
    <property type="term" value="P:single fertilization"/>
    <property type="evidence" value="ECO:0007669"/>
    <property type="project" value="UniProtKB-KW"/>
</dbReference>
<dbReference type="GeneID" id="101686450"/>
<evidence type="ECO:0000256" key="14">
    <source>
        <dbReference type="SAM" id="SignalP"/>
    </source>
</evidence>
<dbReference type="RefSeq" id="XP_044942963.1">
    <property type="nucleotide sequence ID" value="XM_045087028.1"/>
</dbReference>
<dbReference type="SMART" id="SM00032">
    <property type="entry name" value="CCP"/>
    <property type="match status" value="4"/>
</dbReference>
<proteinExistence type="predicted"/>
<evidence type="ECO:0000256" key="4">
    <source>
        <dbReference type="ARBA" id="ARBA00022729"/>
    </source>
</evidence>
<feature type="compositionally biased region" description="Low complexity" evidence="12">
    <location>
        <begin position="368"/>
        <end position="386"/>
    </location>
</feature>
<dbReference type="Proteomes" id="UP000000715">
    <property type="component" value="Unplaced"/>
</dbReference>
<dbReference type="PROSITE" id="PS50923">
    <property type="entry name" value="SUSHI"/>
    <property type="match status" value="4"/>
</dbReference>
<dbReference type="Gene3D" id="2.10.70.10">
    <property type="entry name" value="Complement Module, domain 1"/>
    <property type="match status" value="4"/>
</dbReference>
<keyword evidence="16" id="KW-1185">Reference proteome</keyword>
<dbReference type="PANTHER" id="PTHR19325">
    <property type="entry name" value="COMPLEMENT COMPONENT-RELATED SUSHI DOMAIN-CONTAINING"/>
    <property type="match status" value="1"/>
</dbReference>
<evidence type="ECO:0000256" key="12">
    <source>
        <dbReference type="SAM" id="MobiDB-lite"/>
    </source>
</evidence>
<dbReference type="InterPro" id="IPR035976">
    <property type="entry name" value="Sushi/SCR/CCP_sf"/>
</dbReference>
<keyword evidence="3 11" id="KW-0768">Sushi</keyword>
<keyword evidence="4 14" id="KW-0732">Signal</keyword>
<feature type="compositionally biased region" description="Polar residues" evidence="12">
    <location>
        <begin position="348"/>
        <end position="360"/>
    </location>
</feature>
<feature type="domain" description="Sushi" evidence="15">
    <location>
        <begin position="104"/>
        <end position="169"/>
    </location>
</feature>
<name>A0A8U0SHP4_MUSPF</name>
<evidence type="ECO:0000259" key="15">
    <source>
        <dbReference type="PROSITE" id="PS50923"/>
    </source>
</evidence>
<keyword evidence="7 11" id="KW-1015">Disulfide bond</keyword>
<dbReference type="SUPFAM" id="SSF57535">
    <property type="entry name" value="Complement control module/SCR domain"/>
    <property type="match status" value="4"/>
</dbReference>
<evidence type="ECO:0000256" key="5">
    <source>
        <dbReference type="ARBA" id="ARBA00022737"/>
    </source>
</evidence>
<keyword evidence="8" id="KW-0325">Glycoprotein</keyword>
<organism evidence="16 17">
    <name type="scientific">Mustela putorius furo</name>
    <name type="common">European domestic ferret</name>
    <name type="synonym">Mustela furo</name>
    <dbReference type="NCBI Taxonomy" id="9669"/>
    <lineage>
        <taxon>Eukaryota</taxon>
        <taxon>Metazoa</taxon>
        <taxon>Chordata</taxon>
        <taxon>Craniata</taxon>
        <taxon>Vertebrata</taxon>
        <taxon>Euteleostomi</taxon>
        <taxon>Mammalia</taxon>
        <taxon>Eutheria</taxon>
        <taxon>Laurasiatheria</taxon>
        <taxon>Carnivora</taxon>
        <taxon>Caniformia</taxon>
        <taxon>Musteloidea</taxon>
        <taxon>Mustelidae</taxon>
        <taxon>Mustelinae</taxon>
        <taxon>Mustela</taxon>
    </lineage>
</organism>
<evidence type="ECO:0000256" key="11">
    <source>
        <dbReference type="PROSITE-ProRule" id="PRU00302"/>
    </source>
</evidence>
<feature type="region of interest" description="Disordered" evidence="12">
    <location>
        <begin position="348"/>
        <end position="404"/>
    </location>
</feature>
<feature type="disulfide bond" evidence="11">
    <location>
        <begin position="266"/>
        <end position="293"/>
    </location>
</feature>
<protein>
    <recommendedName>
        <fullName evidence="2">Membrane cofactor protein</fullName>
    </recommendedName>
</protein>
<feature type="domain" description="Sushi" evidence="15">
    <location>
        <begin position="41"/>
        <end position="103"/>
    </location>
</feature>
<dbReference type="FunFam" id="2.10.70.10:FF:000042">
    <property type="entry name" value="Membrane cofactor protein"/>
    <property type="match status" value="1"/>
</dbReference>
<evidence type="ECO:0000313" key="16">
    <source>
        <dbReference type="Proteomes" id="UP000000715"/>
    </source>
</evidence>
<comment type="subunit">
    <text evidence="10">Interacts with C3b. Interacts with C4b. Interacts with moesin/MSN.</text>
</comment>
<evidence type="ECO:0000256" key="13">
    <source>
        <dbReference type="SAM" id="Phobius"/>
    </source>
</evidence>
<feature type="domain" description="Sushi" evidence="15">
    <location>
        <begin position="170"/>
        <end position="235"/>
    </location>
</feature>
<keyword evidence="5" id="KW-0677">Repeat</keyword>
<evidence type="ECO:0000256" key="9">
    <source>
        <dbReference type="ARBA" id="ARBA00023279"/>
    </source>
</evidence>
<evidence type="ECO:0000256" key="2">
    <source>
        <dbReference type="ARBA" id="ARBA00017517"/>
    </source>
</evidence>
<evidence type="ECO:0000256" key="1">
    <source>
        <dbReference type="ARBA" id="ARBA00004167"/>
    </source>
</evidence>
<evidence type="ECO:0000256" key="8">
    <source>
        <dbReference type="ARBA" id="ARBA00023180"/>
    </source>
</evidence>
<comment type="caution">
    <text evidence="11">Lacks conserved residue(s) required for the propagation of feature annotation.</text>
</comment>
<dbReference type="CTD" id="4179"/>
<feature type="chain" id="PRO_5035827432" description="Membrane cofactor protein" evidence="14">
    <location>
        <begin position="43"/>
        <end position="458"/>
    </location>
</feature>
<evidence type="ECO:0000313" key="17">
    <source>
        <dbReference type="RefSeq" id="XP_044942963.1"/>
    </source>
</evidence>